<dbReference type="InterPro" id="IPR010264">
    <property type="entry name" value="Self-incomp_S1"/>
</dbReference>
<evidence type="ECO:0000256" key="1">
    <source>
        <dbReference type="ARBA" id="ARBA00004613"/>
    </source>
</evidence>
<dbReference type="AlphaFoldDB" id="A0A7J0DTJ4"/>
<evidence type="ECO:0000256" key="5">
    <source>
        <dbReference type="ARBA" id="ARBA00022729"/>
    </source>
</evidence>
<dbReference type="OrthoDB" id="1848419at2759"/>
<dbReference type="GO" id="GO:0060320">
    <property type="term" value="P:rejection of self pollen"/>
    <property type="evidence" value="ECO:0007669"/>
    <property type="project" value="UniProtKB-KW"/>
</dbReference>
<evidence type="ECO:0000256" key="3">
    <source>
        <dbReference type="ARBA" id="ARBA00022471"/>
    </source>
</evidence>
<sequence length="137" mass="16224">MGSTVRFLLLALILFSVFPSTSPRDEEDTKTIFHIINDLPMISDGLDVRCHTEHWFLPDKRLVKGEDFHLEVEDDESEELYNCVAVWEDKKSVWAAFDGTRDYSHKDVFWAVRREGVYLNYNAWDKSGWKRMFEWDA</sequence>
<keyword evidence="5 6" id="KW-0732">Signal</keyword>
<reference evidence="8" key="1">
    <citation type="submission" date="2019-07" db="EMBL/GenBank/DDBJ databases">
        <title>De Novo Assembly of kiwifruit Actinidia rufa.</title>
        <authorList>
            <person name="Sugita-Konishi S."/>
            <person name="Sato K."/>
            <person name="Mori E."/>
            <person name="Abe Y."/>
            <person name="Kisaki G."/>
            <person name="Hamano K."/>
            <person name="Suezawa K."/>
            <person name="Otani M."/>
            <person name="Fukuda T."/>
            <person name="Manabe T."/>
            <person name="Gomi K."/>
            <person name="Tabuchi M."/>
            <person name="Akimitsu K."/>
            <person name="Kataoka I."/>
        </authorList>
    </citation>
    <scope>NUCLEOTIDE SEQUENCE [LARGE SCALE GENOMIC DNA]</scope>
    <source>
        <strain evidence="8">cv. Fuchu</strain>
    </source>
</reference>
<evidence type="ECO:0000256" key="2">
    <source>
        <dbReference type="ARBA" id="ARBA00005581"/>
    </source>
</evidence>
<evidence type="ECO:0000313" key="7">
    <source>
        <dbReference type="EMBL" id="GFS42232.1"/>
    </source>
</evidence>
<protein>
    <recommendedName>
        <fullName evidence="9">S-protein homolog</fullName>
    </recommendedName>
</protein>
<evidence type="ECO:0000313" key="8">
    <source>
        <dbReference type="Proteomes" id="UP000585474"/>
    </source>
</evidence>
<comment type="subcellular location">
    <subcellularLocation>
        <location evidence="1">Secreted</location>
    </subcellularLocation>
</comment>
<dbReference type="PANTHER" id="PTHR35630:SF1">
    <property type="entry name" value="LEGUMINOSIN GROUP486 SECRETED PEPTIDE"/>
    <property type="match status" value="1"/>
</dbReference>
<keyword evidence="3" id="KW-0713">Self-incompatibility</keyword>
<name>A0A7J0DTJ4_9ERIC</name>
<proteinExistence type="inferred from homology"/>
<organism evidence="7 8">
    <name type="scientific">Actinidia rufa</name>
    <dbReference type="NCBI Taxonomy" id="165716"/>
    <lineage>
        <taxon>Eukaryota</taxon>
        <taxon>Viridiplantae</taxon>
        <taxon>Streptophyta</taxon>
        <taxon>Embryophyta</taxon>
        <taxon>Tracheophyta</taxon>
        <taxon>Spermatophyta</taxon>
        <taxon>Magnoliopsida</taxon>
        <taxon>eudicotyledons</taxon>
        <taxon>Gunneridae</taxon>
        <taxon>Pentapetalae</taxon>
        <taxon>asterids</taxon>
        <taxon>Ericales</taxon>
        <taxon>Actinidiaceae</taxon>
        <taxon>Actinidia</taxon>
    </lineage>
</organism>
<accession>A0A7J0DTJ4</accession>
<evidence type="ECO:0000256" key="6">
    <source>
        <dbReference type="SAM" id="SignalP"/>
    </source>
</evidence>
<evidence type="ECO:0000256" key="4">
    <source>
        <dbReference type="ARBA" id="ARBA00022525"/>
    </source>
</evidence>
<gene>
    <name evidence="7" type="ORF">Acr_00g0078610</name>
</gene>
<comment type="similarity">
    <text evidence="2">Belongs to the plant self-incompatibility (S1) protein family.</text>
</comment>
<keyword evidence="8" id="KW-1185">Reference proteome</keyword>
<feature type="chain" id="PRO_5029570957" description="S-protein homolog" evidence="6">
    <location>
        <begin position="24"/>
        <end position="137"/>
    </location>
</feature>
<keyword evidence="4" id="KW-0964">Secreted</keyword>
<feature type="signal peptide" evidence="6">
    <location>
        <begin position="1"/>
        <end position="23"/>
    </location>
</feature>
<dbReference type="PANTHER" id="PTHR35630">
    <property type="entry name" value="LEGUMINOSIN GROUP486 SECRETED PEPTIDE"/>
    <property type="match status" value="1"/>
</dbReference>
<dbReference type="Proteomes" id="UP000585474">
    <property type="component" value="Unassembled WGS sequence"/>
</dbReference>
<evidence type="ECO:0008006" key="9">
    <source>
        <dbReference type="Google" id="ProtNLM"/>
    </source>
</evidence>
<dbReference type="GO" id="GO:0005576">
    <property type="term" value="C:extracellular region"/>
    <property type="evidence" value="ECO:0007669"/>
    <property type="project" value="UniProtKB-SubCell"/>
</dbReference>
<dbReference type="Pfam" id="PF05938">
    <property type="entry name" value="Self-incomp_S1"/>
    <property type="match status" value="1"/>
</dbReference>
<dbReference type="EMBL" id="BJWL01000397">
    <property type="protein sequence ID" value="GFS42232.1"/>
    <property type="molecule type" value="Genomic_DNA"/>
</dbReference>
<comment type="caution">
    <text evidence="7">The sequence shown here is derived from an EMBL/GenBank/DDBJ whole genome shotgun (WGS) entry which is preliminary data.</text>
</comment>